<dbReference type="CDD" id="cd04301">
    <property type="entry name" value="NAT_SF"/>
    <property type="match status" value="1"/>
</dbReference>
<name>A0A401UJD4_9CLOT</name>
<dbReference type="InterPro" id="IPR016181">
    <property type="entry name" value="Acyl_CoA_acyltransferase"/>
</dbReference>
<reference evidence="2 3" key="1">
    <citation type="submission" date="2018-11" db="EMBL/GenBank/DDBJ databases">
        <title>Genome sequencing and assembly of Clostridium tagluense strain A121.</title>
        <authorList>
            <person name="Murakami T."/>
            <person name="Segawa T."/>
            <person name="Shcherbakova V.A."/>
            <person name="Mori H."/>
            <person name="Yoshimura Y."/>
        </authorList>
    </citation>
    <scope>NUCLEOTIDE SEQUENCE [LARGE SCALE GENOMIC DNA]</scope>
    <source>
        <strain evidence="2 3">A121</strain>
    </source>
</reference>
<dbReference type="Gene3D" id="3.40.630.30">
    <property type="match status" value="1"/>
</dbReference>
<dbReference type="EMBL" id="BHYK01000005">
    <property type="protein sequence ID" value="GCD09605.1"/>
    <property type="molecule type" value="Genomic_DNA"/>
</dbReference>
<organism evidence="2 3">
    <name type="scientific">Clostridium tagluense</name>
    <dbReference type="NCBI Taxonomy" id="360422"/>
    <lineage>
        <taxon>Bacteria</taxon>
        <taxon>Bacillati</taxon>
        <taxon>Bacillota</taxon>
        <taxon>Clostridia</taxon>
        <taxon>Eubacteriales</taxon>
        <taxon>Clostridiaceae</taxon>
        <taxon>Clostridium</taxon>
    </lineage>
</organism>
<dbReference type="RefSeq" id="WP_124999167.1">
    <property type="nucleotide sequence ID" value="NZ_BHYK01000005.1"/>
</dbReference>
<dbReference type="AlphaFoldDB" id="A0A401UJD4"/>
<dbReference type="GO" id="GO:0016747">
    <property type="term" value="F:acyltransferase activity, transferring groups other than amino-acyl groups"/>
    <property type="evidence" value="ECO:0007669"/>
    <property type="project" value="InterPro"/>
</dbReference>
<evidence type="ECO:0000313" key="3">
    <source>
        <dbReference type="Proteomes" id="UP000287872"/>
    </source>
</evidence>
<feature type="domain" description="N-acetyltransferase" evidence="1">
    <location>
        <begin position="156"/>
        <end position="293"/>
    </location>
</feature>
<dbReference type="Pfam" id="PF00583">
    <property type="entry name" value="Acetyltransf_1"/>
    <property type="match status" value="1"/>
</dbReference>
<dbReference type="OrthoDB" id="62792at2"/>
<sequence length="293" mass="33829">MLSYRKFDKESDYNIMRCIVQHNCAQTGHLYPQLHIGNLDFERYAFEESPDILYKTTWFVSDNKMEIGFITVEKDEFYITLLLEFEHHTEYILDYIEHNYFIHGHTITTGANSEDKLLSNILEERGYTKTDRSRFNGICDLSKISICSPLPDGFSMRLSQMKDVERRAEIFGLATGGIGTTAERYERMMSSPSYCYAMDLVVQTDKAEIIAYCTIWEDPVSKIAILEPVACVEEHRRKGIMKSTLLYGMNLLKERGTKYIYVGTGGNNIASQTLYKSVGFLEYGINCEWQKTV</sequence>
<comment type="caution">
    <text evidence="2">The sequence shown here is derived from an EMBL/GenBank/DDBJ whole genome shotgun (WGS) entry which is preliminary data.</text>
</comment>
<evidence type="ECO:0000313" key="2">
    <source>
        <dbReference type="EMBL" id="GCD09605.1"/>
    </source>
</evidence>
<keyword evidence="3" id="KW-1185">Reference proteome</keyword>
<accession>A0A401UJD4</accession>
<gene>
    <name evidence="2" type="ORF">Ctaglu_12280</name>
</gene>
<dbReference type="InterPro" id="IPR000182">
    <property type="entry name" value="GNAT_dom"/>
</dbReference>
<protein>
    <recommendedName>
        <fullName evidence="1">N-acetyltransferase domain-containing protein</fullName>
    </recommendedName>
</protein>
<evidence type="ECO:0000259" key="1">
    <source>
        <dbReference type="PROSITE" id="PS51186"/>
    </source>
</evidence>
<dbReference type="SUPFAM" id="SSF55729">
    <property type="entry name" value="Acyl-CoA N-acyltransferases (Nat)"/>
    <property type="match status" value="1"/>
</dbReference>
<dbReference type="PROSITE" id="PS51186">
    <property type="entry name" value="GNAT"/>
    <property type="match status" value="1"/>
</dbReference>
<proteinExistence type="predicted"/>
<dbReference type="Proteomes" id="UP000287872">
    <property type="component" value="Unassembled WGS sequence"/>
</dbReference>